<protein>
    <recommendedName>
        <fullName evidence="2">Putative cysteine ligase BshC</fullName>
        <ecNumber evidence="2">6.-.-.-</ecNumber>
    </recommendedName>
</protein>
<keyword evidence="1 2" id="KW-0436">Ligase</keyword>
<dbReference type="InterPro" id="IPR055399">
    <property type="entry name" value="CC_BshC"/>
</dbReference>
<dbReference type="Proteomes" id="UP001597519">
    <property type="component" value="Unassembled WGS sequence"/>
</dbReference>
<evidence type="ECO:0000259" key="4">
    <source>
        <dbReference type="Pfam" id="PF24850"/>
    </source>
</evidence>
<evidence type="ECO:0000313" key="5">
    <source>
        <dbReference type="EMBL" id="MFD2829826.1"/>
    </source>
</evidence>
<gene>
    <name evidence="2 5" type="primary">bshC</name>
    <name evidence="5" type="ORF">ACFSX4_05045</name>
</gene>
<dbReference type="Pfam" id="PF24850">
    <property type="entry name" value="CC_BshC"/>
    <property type="match status" value="1"/>
</dbReference>
<keyword evidence="6" id="KW-1185">Reference proteome</keyword>
<dbReference type="NCBIfam" id="TIGR03998">
    <property type="entry name" value="thiol_BshC"/>
    <property type="match status" value="1"/>
</dbReference>
<comment type="caution">
    <text evidence="5">The sequence shown here is derived from an EMBL/GenBank/DDBJ whole genome shotgun (WGS) entry which is preliminary data.</text>
</comment>
<reference evidence="6" key="1">
    <citation type="journal article" date="2019" name="Int. J. Syst. Evol. Microbiol.">
        <title>The Global Catalogue of Microorganisms (GCM) 10K type strain sequencing project: providing services to taxonomists for standard genome sequencing and annotation.</title>
        <authorList>
            <consortium name="The Broad Institute Genomics Platform"/>
            <consortium name="The Broad Institute Genome Sequencing Center for Infectious Disease"/>
            <person name="Wu L."/>
            <person name="Ma J."/>
        </authorList>
    </citation>
    <scope>NUCLEOTIDE SEQUENCE [LARGE SCALE GENOMIC DNA]</scope>
    <source>
        <strain evidence="6">KCTC 33575</strain>
    </source>
</reference>
<evidence type="ECO:0000313" key="6">
    <source>
        <dbReference type="Proteomes" id="UP001597519"/>
    </source>
</evidence>
<dbReference type="HAMAP" id="MF_01867">
    <property type="entry name" value="BshC"/>
    <property type="match status" value="1"/>
</dbReference>
<comment type="similarity">
    <text evidence="2">Belongs to the BshC family.</text>
</comment>
<dbReference type="InterPro" id="IPR055398">
    <property type="entry name" value="Rossmann-like_BshC"/>
</dbReference>
<evidence type="ECO:0000259" key="3">
    <source>
        <dbReference type="Pfam" id="PF10079"/>
    </source>
</evidence>
<dbReference type="RefSeq" id="WP_377772180.1">
    <property type="nucleotide sequence ID" value="NZ_JBHUOQ010000001.1"/>
</dbReference>
<evidence type="ECO:0000256" key="2">
    <source>
        <dbReference type="HAMAP-Rule" id="MF_01867"/>
    </source>
</evidence>
<feature type="domain" description="Bacillithiol biosynthesis BshC C-terminal coiled-coil" evidence="4">
    <location>
        <begin position="379"/>
        <end position="506"/>
    </location>
</feature>
<sequence>MEIECMDFSKDEFSRKFQNKDKELMRFYQGLDFDKESIDKVIKRKPHSHTEALADIISEDMSRYGLSDAQTENLSKLKSGNRVVIAGQQAGLFMSPSYIMHKIISILSVTKNIKEKFNYDAVPVFWSAGEDHDFEEINHTFIYSKNHRRRRKISYKPNLNVPMSIGFYEYDKKAMHGTLEKVVTELGDSVYLKELKQRVAELIDAHTYWTELFHALVHDEFKDDGLLIFNAHLPAVRKLEQPLFKKLLINHGQVDQAFREGQRVFCDKLNIPPTIQTETNVHLFSDSSAERHLMTEKDGVYQLLNEEATESELLNKIDENPSEFSNNVVTRPLMQEMMFNTLVFLGGGAEVKYWGEIHRVFEVMDVPMPIVMKRMEFVHISERIQKLMDSHGLSFSNRLIEDAALLKEKMVDDEISESFIQTVENMKKETEKMYHQLREVNDKPYMEALINANLEVQRKQMDYLERRYQVEARRKHRTHLNDIDEITECLFPDGALQERKYHPWQYTDYFNGLTSLSYTPDLILLKK</sequence>
<comment type="function">
    <text evidence="2">Involved in bacillithiol (BSH) biosynthesis. May catalyze the last step of the pathway, the addition of cysteine to glucosamine malate (GlcN-Mal) to generate BSH.</text>
</comment>
<dbReference type="Pfam" id="PF10079">
    <property type="entry name" value="Rossmann-like_BshC"/>
    <property type="match status" value="1"/>
</dbReference>
<name>A0ABW5WWX2_9STAP</name>
<dbReference type="EC" id="6.-.-.-" evidence="2"/>
<accession>A0ABW5WWX2</accession>
<dbReference type="InterPro" id="IPR011199">
    <property type="entry name" value="Bacillithiol_biosynth_BshC"/>
</dbReference>
<proteinExistence type="inferred from homology"/>
<evidence type="ECO:0000256" key="1">
    <source>
        <dbReference type="ARBA" id="ARBA00022598"/>
    </source>
</evidence>
<dbReference type="PIRSF" id="PIRSF012535">
    <property type="entry name" value="UCP012535"/>
    <property type="match status" value="1"/>
</dbReference>
<organism evidence="5 6">
    <name type="scientific">Corticicoccus populi</name>
    <dbReference type="NCBI Taxonomy" id="1812821"/>
    <lineage>
        <taxon>Bacteria</taxon>
        <taxon>Bacillati</taxon>
        <taxon>Bacillota</taxon>
        <taxon>Bacilli</taxon>
        <taxon>Bacillales</taxon>
        <taxon>Staphylococcaceae</taxon>
        <taxon>Corticicoccus</taxon>
    </lineage>
</organism>
<feature type="domain" description="Bacillithiol biosynthesis BshC N-terminal Rossmann-like" evidence="3">
    <location>
        <begin position="1"/>
        <end position="375"/>
    </location>
</feature>
<dbReference type="EMBL" id="JBHUOQ010000001">
    <property type="protein sequence ID" value="MFD2829826.1"/>
    <property type="molecule type" value="Genomic_DNA"/>
</dbReference>